<dbReference type="SUPFAM" id="SSF49503">
    <property type="entry name" value="Cupredoxins"/>
    <property type="match status" value="4"/>
</dbReference>
<proteinExistence type="inferred from homology"/>
<dbReference type="GO" id="GO:0016491">
    <property type="term" value="F:oxidoreductase activity"/>
    <property type="evidence" value="ECO:0007669"/>
    <property type="project" value="UniProtKB-KW"/>
</dbReference>
<keyword evidence="5" id="KW-0325">Glycoprotein</keyword>
<keyword evidence="10" id="KW-1185">Reference proteome</keyword>
<keyword evidence="4" id="KW-0186">Copper</keyword>
<feature type="domain" description="Plastocyanin-like" evidence="7">
    <location>
        <begin position="433"/>
        <end position="543"/>
    </location>
</feature>
<dbReference type="Gene3D" id="2.60.40.420">
    <property type="entry name" value="Cupredoxins - blue copper proteins"/>
    <property type="match status" value="3"/>
</dbReference>
<feature type="chain" id="PRO_5042541370" description="Multicopper oxidase" evidence="6">
    <location>
        <begin position="22"/>
        <end position="582"/>
    </location>
</feature>
<evidence type="ECO:0000256" key="6">
    <source>
        <dbReference type="SAM" id="SignalP"/>
    </source>
</evidence>
<accession>A0AAJ8LPI5</accession>
<dbReference type="Proteomes" id="UP000322225">
    <property type="component" value="Chromosome 8"/>
</dbReference>
<name>A0AAJ8LPI5_9TREE</name>
<dbReference type="PANTHER" id="PTHR11709:SF488">
    <property type="entry name" value="LACCASE-RELATED"/>
    <property type="match status" value="1"/>
</dbReference>
<reference evidence="9" key="2">
    <citation type="submission" date="2024-01" db="EMBL/GenBank/DDBJ databases">
        <title>Comparative genomics of Cryptococcus and Kwoniella reveals pathogenesis evolution and contrasting modes of karyotype evolution via chromosome fusion or intercentromeric recombination.</title>
        <authorList>
            <person name="Coelho M.A."/>
            <person name="David-Palma M."/>
            <person name="Shea T."/>
            <person name="Bowers K."/>
            <person name="McGinley-Smith S."/>
            <person name="Mohammad A.W."/>
            <person name="Gnirke A."/>
            <person name="Yurkov A.M."/>
            <person name="Nowrousian M."/>
            <person name="Sun S."/>
            <person name="Cuomo C.A."/>
            <person name="Heitman J."/>
        </authorList>
    </citation>
    <scope>NUCLEOTIDE SEQUENCE</scope>
    <source>
        <strain evidence="9">CBS 12478</strain>
    </source>
</reference>
<evidence type="ECO:0008006" key="11">
    <source>
        <dbReference type="Google" id="ProtNLM"/>
    </source>
</evidence>
<dbReference type="InterPro" id="IPR045087">
    <property type="entry name" value="Cu-oxidase_fam"/>
</dbReference>
<evidence type="ECO:0000313" key="9">
    <source>
        <dbReference type="EMBL" id="WWD20484.1"/>
    </source>
</evidence>
<evidence type="ECO:0000256" key="3">
    <source>
        <dbReference type="ARBA" id="ARBA00023002"/>
    </source>
</evidence>
<dbReference type="EMBL" id="CP144058">
    <property type="protein sequence ID" value="WWD20484.1"/>
    <property type="molecule type" value="Genomic_DNA"/>
</dbReference>
<dbReference type="GeneID" id="43592554"/>
<sequence length="582" mass="63122">MSALLTLLSVVCFLFGAFASARPTVRSEGDSESDTVYYTFELTNGPAAPAGVSRSAILINGQTPGPTLEMNEGQTLSVNVINNLNDDATLHFHGLYHGGAPWYDGVPGVTQYPIPPGTNFTYVVTPTDQYGQYWYHSHYKSQIANGLRGALLIHPSPSRKRPFKSISKKNSTIEQLMAAEAKPSILTLTDWSNQDAEDLTKLYLRSGANPLCVDSYVINGKGQQFCPDLGYLQSVAFPYILPVSDKGCVYPNSTILASAIVGVNYTIVDPFYPGLEEVFPMEVIQVDPQAGYASINVVFAGSLYEKKVHQAFIKLDNPGDWTIRLSNPDFSAQVKSGYAVLSYVENGLASDKEWTTIPDTPSSTQSLDYGGNLINNATMVNELSLVPYPSTPPPSYSDHTLFMYIGQPDPRVWVLDGIAYLPWRSFDTPSIFDPQIALNAGVAASVDNGTVVDIIFVMPPGNPVHIGIGDGAFNWSSVAEAAEAQPAAFNLANPPLRDTYRTPTALEAPAWLAVRYEVVSPGPVFVHCHIDNHLQAGMAFVIMQGMDVGFPTPPQQIADTYHSIVSANPEPTLKDGYVYATA</sequence>
<dbReference type="InterPro" id="IPR011707">
    <property type="entry name" value="Cu-oxidase-like_N"/>
</dbReference>
<comment type="similarity">
    <text evidence="1">Belongs to the multicopper oxidase family.</text>
</comment>
<feature type="signal peptide" evidence="6">
    <location>
        <begin position="1"/>
        <end position="21"/>
    </location>
</feature>
<dbReference type="Pfam" id="PF07732">
    <property type="entry name" value="Cu-oxidase_3"/>
    <property type="match status" value="1"/>
</dbReference>
<dbReference type="Pfam" id="PF07731">
    <property type="entry name" value="Cu-oxidase_2"/>
    <property type="match status" value="1"/>
</dbReference>
<organism evidence="9 10">
    <name type="scientific">Kwoniella shandongensis</name>
    <dbReference type="NCBI Taxonomy" id="1734106"/>
    <lineage>
        <taxon>Eukaryota</taxon>
        <taxon>Fungi</taxon>
        <taxon>Dikarya</taxon>
        <taxon>Basidiomycota</taxon>
        <taxon>Agaricomycotina</taxon>
        <taxon>Tremellomycetes</taxon>
        <taxon>Tremellales</taxon>
        <taxon>Cryptococcaceae</taxon>
        <taxon>Kwoniella</taxon>
    </lineage>
</organism>
<evidence type="ECO:0000313" key="10">
    <source>
        <dbReference type="Proteomes" id="UP000322225"/>
    </source>
</evidence>
<feature type="domain" description="Plastocyanin-like" evidence="8">
    <location>
        <begin position="44"/>
        <end position="156"/>
    </location>
</feature>
<dbReference type="GO" id="GO:0005507">
    <property type="term" value="F:copper ion binding"/>
    <property type="evidence" value="ECO:0007669"/>
    <property type="project" value="InterPro"/>
</dbReference>
<keyword evidence="3" id="KW-0560">Oxidoreductase</keyword>
<dbReference type="PROSITE" id="PS00080">
    <property type="entry name" value="MULTICOPPER_OXIDASE2"/>
    <property type="match status" value="1"/>
</dbReference>
<protein>
    <recommendedName>
        <fullName evidence="11">Multicopper oxidase</fullName>
    </recommendedName>
</protein>
<evidence type="ECO:0000256" key="1">
    <source>
        <dbReference type="ARBA" id="ARBA00010609"/>
    </source>
</evidence>
<dbReference type="InterPro" id="IPR002355">
    <property type="entry name" value="Cu_oxidase_Cu_BS"/>
</dbReference>
<dbReference type="PANTHER" id="PTHR11709">
    <property type="entry name" value="MULTI-COPPER OXIDASE"/>
    <property type="match status" value="1"/>
</dbReference>
<dbReference type="InterPro" id="IPR008972">
    <property type="entry name" value="Cupredoxin"/>
</dbReference>
<keyword evidence="2" id="KW-0479">Metal-binding</keyword>
<dbReference type="KEGG" id="ksn:43592554"/>
<dbReference type="AlphaFoldDB" id="A0AAJ8LPI5"/>
<keyword evidence="6" id="KW-0732">Signal</keyword>
<evidence type="ECO:0000256" key="5">
    <source>
        <dbReference type="ARBA" id="ARBA00023180"/>
    </source>
</evidence>
<dbReference type="RefSeq" id="XP_065823660.1">
    <property type="nucleotide sequence ID" value="XM_065967588.1"/>
</dbReference>
<evidence type="ECO:0000259" key="7">
    <source>
        <dbReference type="Pfam" id="PF07731"/>
    </source>
</evidence>
<evidence type="ECO:0000256" key="2">
    <source>
        <dbReference type="ARBA" id="ARBA00022723"/>
    </source>
</evidence>
<dbReference type="InterPro" id="IPR011706">
    <property type="entry name" value="Cu-oxidase_C"/>
</dbReference>
<evidence type="ECO:0000256" key="4">
    <source>
        <dbReference type="ARBA" id="ARBA00023008"/>
    </source>
</evidence>
<gene>
    <name evidence="9" type="ORF">CI109_104960</name>
</gene>
<evidence type="ECO:0000259" key="8">
    <source>
        <dbReference type="Pfam" id="PF07732"/>
    </source>
</evidence>
<reference evidence="9" key="1">
    <citation type="submission" date="2017-08" db="EMBL/GenBank/DDBJ databases">
        <authorList>
            <person name="Cuomo C."/>
            <person name="Billmyre B."/>
            <person name="Heitman J."/>
        </authorList>
    </citation>
    <scope>NUCLEOTIDE SEQUENCE</scope>
    <source>
        <strain evidence="9">CBS 12478</strain>
    </source>
</reference>